<dbReference type="OrthoDB" id="428626at2"/>
<dbReference type="InterPro" id="IPR018739">
    <property type="entry name" value="DUF2281"/>
</dbReference>
<dbReference type="RefSeq" id="WP_124975198.1">
    <property type="nucleotide sequence ID" value="NZ_BDQK01000013.1"/>
</dbReference>
<reference evidence="3" key="1">
    <citation type="submission" date="2017-05" db="EMBL/GenBank/DDBJ databases">
        <title>Physiological properties and genetic analysis related to exopolysaccharide production of fresh-water unicellular cyanobacterium Aphanothece sacrum, Suizenji Nori, that has been cultured as a food source in Japan.</title>
        <authorList>
            <person name="Kanesaki Y."/>
            <person name="Yoshikawa S."/>
            <person name="Ohki K."/>
        </authorList>
    </citation>
    <scope>NUCLEOTIDE SEQUENCE [LARGE SCALE GENOMIC DNA]</scope>
    <source>
        <strain evidence="3">FPU1</strain>
    </source>
</reference>
<gene>
    <name evidence="2" type="ORF">AsFPU1_2791</name>
</gene>
<comment type="caution">
    <text evidence="2">The sequence shown here is derived from an EMBL/GenBank/DDBJ whole genome shotgun (WGS) entry which is preliminary data.</text>
</comment>
<proteinExistence type="predicted"/>
<evidence type="ECO:0000259" key="1">
    <source>
        <dbReference type="Pfam" id="PF10047"/>
    </source>
</evidence>
<dbReference type="AlphaFoldDB" id="A0A401IJA6"/>
<protein>
    <recommendedName>
        <fullName evidence="1">DUF2281 domain-containing protein</fullName>
    </recommendedName>
</protein>
<dbReference type="EMBL" id="BDQK01000013">
    <property type="protein sequence ID" value="GBF81378.1"/>
    <property type="molecule type" value="Genomic_DNA"/>
</dbReference>
<sequence length="76" mass="9014">MNIDTEILQTIVKMPEPLKQEVLNYAKYLMENYSTDISLKQHPHKKRRSGILQGTFVLPLPDDFDEPLEDFKEYME</sequence>
<accession>A0A401IJA6</accession>
<dbReference type="Pfam" id="PF10047">
    <property type="entry name" value="DUF2281"/>
    <property type="match status" value="1"/>
</dbReference>
<dbReference type="Proteomes" id="UP000287247">
    <property type="component" value="Unassembled WGS sequence"/>
</dbReference>
<keyword evidence="3" id="KW-1185">Reference proteome</keyword>
<organism evidence="2 3">
    <name type="scientific">Aphanothece sacrum FPU1</name>
    <dbReference type="NCBI Taxonomy" id="1920663"/>
    <lineage>
        <taxon>Bacteria</taxon>
        <taxon>Bacillati</taxon>
        <taxon>Cyanobacteriota</taxon>
        <taxon>Cyanophyceae</taxon>
        <taxon>Oscillatoriophycideae</taxon>
        <taxon>Chroococcales</taxon>
        <taxon>Aphanothecaceae</taxon>
        <taxon>Aphanothece</taxon>
    </lineage>
</organism>
<name>A0A401IJA6_APHSA</name>
<evidence type="ECO:0000313" key="3">
    <source>
        <dbReference type="Proteomes" id="UP000287247"/>
    </source>
</evidence>
<evidence type="ECO:0000313" key="2">
    <source>
        <dbReference type="EMBL" id="GBF81378.1"/>
    </source>
</evidence>
<feature type="domain" description="DUF2281" evidence="1">
    <location>
        <begin position="6"/>
        <end position="74"/>
    </location>
</feature>